<evidence type="ECO:0000259" key="1">
    <source>
        <dbReference type="Pfam" id="PF13629"/>
    </source>
</evidence>
<sequence>MFKKFNKIIFAIAFGFVSFLFINISAQAQVVSITNNITPSLSSISVKVNMARILRINAPAATVIVGNPGIADVTIQDAQTLILTGKSFGQTNLIILDSAGNPIVDTLLEVIQTSDNLITVYLGLARVSFSCEPTCQPTATLGDNNDYIANSIAASDMIENAAR</sequence>
<proteinExistence type="predicted"/>
<organism evidence="2">
    <name type="scientific">hydrothermal vent metagenome</name>
    <dbReference type="NCBI Taxonomy" id="652676"/>
    <lineage>
        <taxon>unclassified sequences</taxon>
        <taxon>metagenomes</taxon>
        <taxon>ecological metagenomes</taxon>
    </lineage>
</organism>
<accession>A0A3B0W8F6</accession>
<name>A0A3B0W8F6_9ZZZZ</name>
<feature type="domain" description="Pilus formation protein N-terminal" evidence="1">
    <location>
        <begin position="43"/>
        <end position="110"/>
    </location>
</feature>
<dbReference type="InterPro" id="IPR032789">
    <property type="entry name" value="T2SS-T3SS_pil_N"/>
</dbReference>
<protein>
    <submittedName>
        <fullName evidence="2">Similar to secretin RcpA/CpaC, associated with Flp pilus assembly</fullName>
    </submittedName>
</protein>
<dbReference type="AlphaFoldDB" id="A0A3B0W8F6"/>
<gene>
    <name evidence="2" type="ORF">MNBD_GAMMA03-1286</name>
</gene>
<evidence type="ECO:0000313" key="2">
    <source>
        <dbReference type="EMBL" id="VAW46977.1"/>
    </source>
</evidence>
<reference evidence="2" key="1">
    <citation type="submission" date="2018-06" db="EMBL/GenBank/DDBJ databases">
        <authorList>
            <person name="Zhirakovskaya E."/>
        </authorList>
    </citation>
    <scope>NUCLEOTIDE SEQUENCE</scope>
</reference>
<dbReference type="Pfam" id="PF13629">
    <property type="entry name" value="T2SS-T3SS_pil_N"/>
    <property type="match status" value="1"/>
</dbReference>
<dbReference type="EMBL" id="UOFC01000122">
    <property type="protein sequence ID" value="VAW46977.1"/>
    <property type="molecule type" value="Genomic_DNA"/>
</dbReference>